<evidence type="ECO:0000313" key="1">
    <source>
        <dbReference type="EMBL" id="RXG89543.1"/>
    </source>
</evidence>
<organism evidence="1 2">
    <name type="scientific">Bradyrhizobium zhanjiangense</name>
    <dbReference type="NCBI Taxonomy" id="1325107"/>
    <lineage>
        <taxon>Bacteria</taxon>
        <taxon>Pseudomonadati</taxon>
        <taxon>Pseudomonadota</taxon>
        <taxon>Alphaproteobacteria</taxon>
        <taxon>Hyphomicrobiales</taxon>
        <taxon>Nitrobacteraceae</taxon>
        <taxon>Bradyrhizobium</taxon>
    </lineage>
</organism>
<name>A0A4V1KVI3_9BRAD</name>
<comment type="caution">
    <text evidence="1">The sequence shown here is derived from an EMBL/GenBank/DDBJ whole genome shotgun (WGS) entry which is preliminary data.</text>
</comment>
<sequence length="178" mass="19498">MTLLLCFSGQIGSGKSSVSIAVADALGWKRTGFGDYLRAEIVRKGGDPASREALQELGQSRVDADPVAFCRDLLDFGGFVADEGFVIDGIRHVDIYDILEDLASPATARLIFLQAGEIVRAARVQPRRDHEDLARAEQHRVEAELRDELPERADAVINAEISFDEVVAACIDRAKTWS</sequence>
<gene>
    <name evidence="1" type="ORF">EAS61_27670</name>
</gene>
<accession>A0A4V1KVI3</accession>
<dbReference type="AlphaFoldDB" id="A0A4V1KVI3"/>
<dbReference type="EMBL" id="RKMK01000032">
    <property type="protein sequence ID" value="RXG89543.1"/>
    <property type="molecule type" value="Genomic_DNA"/>
</dbReference>
<reference evidence="1 2" key="1">
    <citation type="submission" date="2018-11" db="EMBL/GenBank/DDBJ databases">
        <title>Bradyrhizobium sp. nov., isolated from effective nodules of peanut in China.</title>
        <authorList>
            <person name="Li Y."/>
        </authorList>
    </citation>
    <scope>NUCLEOTIDE SEQUENCE [LARGE SCALE GENOMIC DNA]</scope>
    <source>
        <strain evidence="1 2">CCBAU 51770</strain>
    </source>
</reference>
<dbReference type="InterPro" id="IPR027417">
    <property type="entry name" value="P-loop_NTPase"/>
</dbReference>
<dbReference type="Gene3D" id="3.40.50.300">
    <property type="entry name" value="P-loop containing nucleotide triphosphate hydrolases"/>
    <property type="match status" value="1"/>
</dbReference>
<protein>
    <submittedName>
        <fullName evidence="1">Uncharacterized protein</fullName>
    </submittedName>
</protein>
<dbReference type="SUPFAM" id="SSF52540">
    <property type="entry name" value="P-loop containing nucleoside triphosphate hydrolases"/>
    <property type="match status" value="1"/>
</dbReference>
<evidence type="ECO:0000313" key="2">
    <source>
        <dbReference type="Proteomes" id="UP000290174"/>
    </source>
</evidence>
<dbReference type="RefSeq" id="WP_128956557.1">
    <property type="nucleotide sequence ID" value="NZ_RKMK01000032.1"/>
</dbReference>
<dbReference type="Proteomes" id="UP000290174">
    <property type="component" value="Unassembled WGS sequence"/>
</dbReference>
<proteinExistence type="predicted"/>